<keyword evidence="3" id="KW-1185">Reference proteome</keyword>
<feature type="non-terminal residue" evidence="2">
    <location>
        <position position="55"/>
    </location>
</feature>
<sequence length="55" mass="6050">IPRPRFPVQRDRPGLGAPDSHTTHKAAPHWGSFKHKGLACFLLVVTPDSPTGHAW</sequence>
<reference evidence="2 3" key="1">
    <citation type="journal article" date="2024" name="G3 (Bethesda)">
        <title>A hybrid genome assembly of the endangered aye-aye (Daubentonia madagascariensis).</title>
        <authorList>
            <person name="Versoza C.J."/>
            <person name="Pfeifer S.P."/>
        </authorList>
    </citation>
    <scope>NUCLEOTIDE SEQUENCE [LARGE SCALE GENOMIC DNA]</scope>
    <source>
        <strain evidence="2">6821</strain>
    </source>
</reference>
<evidence type="ECO:0000256" key="1">
    <source>
        <dbReference type="SAM" id="MobiDB-lite"/>
    </source>
</evidence>
<dbReference type="Proteomes" id="UP001610411">
    <property type="component" value="Unassembled WGS sequence"/>
</dbReference>
<comment type="caution">
    <text evidence="2">The sequence shown here is derived from an EMBL/GenBank/DDBJ whole genome shotgun (WGS) entry which is preliminary data.</text>
</comment>
<dbReference type="AlphaFoldDB" id="A0ABD2DKV9"/>
<proteinExistence type="predicted"/>
<name>A0ABD2DKV9_DAUMA</name>
<feature type="non-terminal residue" evidence="2">
    <location>
        <position position="1"/>
    </location>
</feature>
<evidence type="ECO:0000313" key="3">
    <source>
        <dbReference type="Proteomes" id="UP001610411"/>
    </source>
</evidence>
<feature type="region of interest" description="Disordered" evidence="1">
    <location>
        <begin position="1"/>
        <end position="28"/>
    </location>
</feature>
<gene>
    <name evidence="2" type="ORF">WCI35_025428</name>
</gene>
<protein>
    <submittedName>
        <fullName evidence="2">Lymphocyte antigen 6K isoform 2</fullName>
    </submittedName>
</protein>
<evidence type="ECO:0000313" key="2">
    <source>
        <dbReference type="EMBL" id="KAL2767320.1"/>
    </source>
</evidence>
<accession>A0ABD2DKV9</accession>
<organism evidence="2 3">
    <name type="scientific">Daubentonia madagascariensis</name>
    <name type="common">Aye-aye</name>
    <name type="synonym">Sciurus madagascariensis</name>
    <dbReference type="NCBI Taxonomy" id="31869"/>
    <lineage>
        <taxon>Eukaryota</taxon>
        <taxon>Metazoa</taxon>
        <taxon>Chordata</taxon>
        <taxon>Craniata</taxon>
        <taxon>Vertebrata</taxon>
        <taxon>Euteleostomi</taxon>
        <taxon>Mammalia</taxon>
        <taxon>Eutheria</taxon>
        <taxon>Euarchontoglires</taxon>
        <taxon>Primates</taxon>
        <taxon>Strepsirrhini</taxon>
        <taxon>Chiromyiformes</taxon>
        <taxon>Daubentoniidae</taxon>
        <taxon>Daubentonia</taxon>
    </lineage>
</organism>
<dbReference type="EMBL" id="JBFSEQ010000010">
    <property type="protein sequence ID" value="KAL2767320.1"/>
    <property type="molecule type" value="Genomic_DNA"/>
</dbReference>